<dbReference type="PROSITE" id="PS51375">
    <property type="entry name" value="PPR"/>
    <property type="match status" value="1"/>
</dbReference>
<dbReference type="PANTHER" id="PTHR47937:SF5">
    <property type="entry name" value="PENTATRICOPEPTIDE REPEAT-CONTAINING PROTEIN"/>
    <property type="match status" value="1"/>
</dbReference>
<reference evidence="4 5" key="1">
    <citation type="journal article" date="2023" name="G3 (Bethesda)">
        <title>A chromosome-length genome assembly and annotation of blackberry (Rubus argutus, cv. 'Hillquist').</title>
        <authorList>
            <person name="Bruna T."/>
            <person name="Aryal R."/>
            <person name="Dudchenko O."/>
            <person name="Sargent D.J."/>
            <person name="Mead D."/>
            <person name="Buti M."/>
            <person name="Cavallini A."/>
            <person name="Hytonen T."/>
            <person name="Andres J."/>
            <person name="Pham M."/>
            <person name="Weisz D."/>
            <person name="Mascagni F."/>
            <person name="Usai G."/>
            <person name="Natali L."/>
            <person name="Bassil N."/>
            <person name="Fernandez G.E."/>
            <person name="Lomsadze A."/>
            <person name="Armour M."/>
            <person name="Olukolu B."/>
            <person name="Poorten T."/>
            <person name="Britton C."/>
            <person name="Davik J."/>
            <person name="Ashrafi H."/>
            <person name="Aiden E.L."/>
            <person name="Borodovsky M."/>
            <person name="Worthington M."/>
        </authorList>
    </citation>
    <scope>NUCLEOTIDE SEQUENCE [LARGE SCALE GENOMIC DNA]</scope>
    <source>
        <strain evidence="4">PI 553951</strain>
    </source>
</reference>
<sequence length="247" mass="27523">MALSKPTFLAHLKTLAKPPHRHHRPTPPSFISLRFLSFATPEDAAAERRRRKRPPPHGSPHQLSPPHPTKTAIAGPETAATTKPERPQITPNPFRLSPATASPSTTAFSLSSAQNDLEEAALFTRHSIYSNCRPTIYTVNSVLAAQLRQSKYSDLLSLHRFITQAGVAPNIITHNLIFQTYLDCRKPDTAMEHYKQLINEAPFNPSPTTYRILIKGLVDNNKLDKALELKEEIDVKGFQPDPVCTTI</sequence>
<keyword evidence="5" id="KW-1185">Reference proteome</keyword>
<dbReference type="PANTHER" id="PTHR47937">
    <property type="entry name" value="PLASTID TRANSCRIPTIONALLY ACTIVE CHROMOSOME 2-LIKE PROTEIN"/>
    <property type="match status" value="1"/>
</dbReference>
<dbReference type="InterPro" id="IPR011990">
    <property type="entry name" value="TPR-like_helical_dom_sf"/>
</dbReference>
<feature type="repeat" description="PPR" evidence="2">
    <location>
        <begin position="206"/>
        <end position="240"/>
    </location>
</feature>
<gene>
    <name evidence="4" type="ORF">M0R45_038231</name>
</gene>
<keyword evidence="1" id="KW-0677">Repeat</keyword>
<name>A0AAW1W4Y4_RUBAR</name>
<evidence type="ECO:0000313" key="4">
    <source>
        <dbReference type="EMBL" id="KAK9914451.1"/>
    </source>
</evidence>
<evidence type="ECO:0000256" key="3">
    <source>
        <dbReference type="SAM" id="MobiDB-lite"/>
    </source>
</evidence>
<feature type="region of interest" description="Disordered" evidence="3">
    <location>
        <begin position="14"/>
        <end position="33"/>
    </location>
</feature>
<protein>
    <recommendedName>
        <fullName evidence="6">Pentatricopeptide repeat-containing protein</fullName>
    </recommendedName>
</protein>
<evidence type="ECO:0000256" key="1">
    <source>
        <dbReference type="ARBA" id="ARBA00022737"/>
    </source>
</evidence>
<evidence type="ECO:0000313" key="5">
    <source>
        <dbReference type="Proteomes" id="UP001457282"/>
    </source>
</evidence>
<dbReference type="Gene3D" id="1.25.40.10">
    <property type="entry name" value="Tetratricopeptide repeat domain"/>
    <property type="match status" value="1"/>
</dbReference>
<dbReference type="AlphaFoldDB" id="A0AAW1W4Y4"/>
<dbReference type="Proteomes" id="UP001457282">
    <property type="component" value="Unassembled WGS sequence"/>
</dbReference>
<evidence type="ECO:0000256" key="2">
    <source>
        <dbReference type="PROSITE-ProRule" id="PRU00708"/>
    </source>
</evidence>
<dbReference type="InterPro" id="IPR002885">
    <property type="entry name" value="PPR_rpt"/>
</dbReference>
<dbReference type="InterPro" id="IPR052308">
    <property type="entry name" value="PPR_domain-containing"/>
</dbReference>
<organism evidence="4 5">
    <name type="scientific">Rubus argutus</name>
    <name type="common">Southern blackberry</name>
    <dbReference type="NCBI Taxonomy" id="59490"/>
    <lineage>
        <taxon>Eukaryota</taxon>
        <taxon>Viridiplantae</taxon>
        <taxon>Streptophyta</taxon>
        <taxon>Embryophyta</taxon>
        <taxon>Tracheophyta</taxon>
        <taxon>Spermatophyta</taxon>
        <taxon>Magnoliopsida</taxon>
        <taxon>eudicotyledons</taxon>
        <taxon>Gunneridae</taxon>
        <taxon>Pentapetalae</taxon>
        <taxon>rosids</taxon>
        <taxon>fabids</taxon>
        <taxon>Rosales</taxon>
        <taxon>Rosaceae</taxon>
        <taxon>Rosoideae</taxon>
        <taxon>Rosoideae incertae sedis</taxon>
        <taxon>Rubus</taxon>
    </lineage>
</organism>
<accession>A0AAW1W4Y4</accession>
<comment type="caution">
    <text evidence="4">The sequence shown here is derived from an EMBL/GenBank/DDBJ whole genome shotgun (WGS) entry which is preliminary data.</text>
</comment>
<evidence type="ECO:0008006" key="6">
    <source>
        <dbReference type="Google" id="ProtNLM"/>
    </source>
</evidence>
<dbReference type="EMBL" id="JBEDUW010000007">
    <property type="protein sequence ID" value="KAK9914451.1"/>
    <property type="molecule type" value="Genomic_DNA"/>
</dbReference>
<dbReference type="NCBIfam" id="TIGR00756">
    <property type="entry name" value="PPR"/>
    <property type="match status" value="1"/>
</dbReference>
<dbReference type="Pfam" id="PF13812">
    <property type="entry name" value="PPR_3"/>
    <property type="match status" value="1"/>
</dbReference>
<feature type="region of interest" description="Disordered" evidence="3">
    <location>
        <begin position="42"/>
        <end position="107"/>
    </location>
</feature>
<proteinExistence type="predicted"/>